<dbReference type="AlphaFoldDB" id="A0A9D7S7D0"/>
<keyword evidence="1" id="KW-0812">Transmembrane</keyword>
<sequence length="51" mass="5850">MSEINKTRRTDILIFLVSTVIMCGLLYAAPAWFWVPLPFVLTYLTKAFNAI</sequence>
<evidence type="ECO:0000313" key="3">
    <source>
        <dbReference type="Proteomes" id="UP000808349"/>
    </source>
</evidence>
<feature type="transmembrane region" description="Helical" evidence="1">
    <location>
        <begin position="12"/>
        <end position="35"/>
    </location>
</feature>
<keyword evidence="1" id="KW-1133">Transmembrane helix</keyword>
<name>A0A9D7S7D0_9BACT</name>
<reference evidence="2 3" key="1">
    <citation type="submission" date="2020-10" db="EMBL/GenBank/DDBJ databases">
        <title>Connecting structure to function with the recovery of over 1000 high-quality activated sludge metagenome-assembled genomes encoding full-length rRNA genes using long-read sequencing.</title>
        <authorList>
            <person name="Singleton C.M."/>
            <person name="Petriglieri F."/>
            <person name="Kristensen J.M."/>
            <person name="Kirkegaard R.H."/>
            <person name="Michaelsen T.Y."/>
            <person name="Andersen M.H."/>
            <person name="Karst S.M."/>
            <person name="Dueholm M.S."/>
            <person name="Nielsen P.H."/>
            <person name="Albertsen M."/>
        </authorList>
    </citation>
    <scope>NUCLEOTIDE SEQUENCE [LARGE SCALE GENOMIC DNA]</scope>
    <source>
        <strain evidence="2">Ribe_18-Q3-R11-54_BAT3C.373</strain>
    </source>
</reference>
<proteinExistence type="predicted"/>
<keyword evidence="1" id="KW-0472">Membrane</keyword>
<gene>
    <name evidence="2" type="ORF">IPO85_06120</name>
</gene>
<evidence type="ECO:0000256" key="1">
    <source>
        <dbReference type="SAM" id="Phobius"/>
    </source>
</evidence>
<organism evidence="2 3">
    <name type="scientific">Candidatus Defluviibacterium haderslevense</name>
    <dbReference type="NCBI Taxonomy" id="2981993"/>
    <lineage>
        <taxon>Bacteria</taxon>
        <taxon>Pseudomonadati</taxon>
        <taxon>Bacteroidota</taxon>
        <taxon>Saprospiria</taxon>
        <taxon>Saprospirales</taxon>
        <taxon>Saprospiraceae</taxon>
        <taxon>Candidatus Defluviibacterium</taxon>
    </lineage>
</organism>
<protein>
    <submittedName>
        <fullName evidence="2">Uncharacterized protein</fullName>
    </submittedName>
</protein>
<evidence type="ECO:0000313" key="2">
    <source>
        <dbReference type="EMBL" id="MBK9717078.1"/>
    </source>
</evidence>
<comment type="caution">
    <text evidence="2">The sequence shown here is derived from an EMBL/GenBank/DDBJ whole genome shotgun (WGS) entry which is preliminary data.</text>
</comment>
<dbReference type="EMBL" id="JADKFW010000004">
    <property type="protein sequence ID" value="MBK9717078.1"/>
    <property type="molecule type" value="Genomic_DNA"/>
</dbReference>
<dbReference type="Proteomes" id="UP000808349">
    <property type="component" value="Unassembled WGS sequence"/>
</dbReference>
<accession>A0A9D7S7D0</accession>